<dbReference type="RefSeq" id="WP_162422220.1">
    <property type="nucleotide sequence ID" value="NZ_WVIE01000004.1"/>
</dbReference>
<proteinExistence type="predicted"/>
<keyword evidence="3" id="KW-1185">Reference proteome</keyword>
<accession>A0A8J7Z097</accession>
<feature type="transmembrane region" description="Helical" evidence="1">
    <location>
        <begin position="32"/>
        <end position="50"/>
    </location>
</feature>
<dbReference type="AlphaFoldDB" id="A0A8J7Z097"/>
<keyword evidence="1" id="KW-0472">Membrane</keyword>
<dbReference type="PANTHER" id="PTHR43471">
    <property type="entry name" value="ABC TRANSPORTER PERMEASE"/>
    <property type="match status" value="1"/>
</dbReference>
<organism evidence="2 3">
    <name type="scientific">Myxacorys almedinensis A</name>
    <dbReference type="NCBI Taxonomy" id="2690445"/>
    <lineage>
        <taxon>Bacteria</taxon>
        <taxon>Bacillati</taxon>
        <taxon>Cyanobacteriota</taxon>
        <taxon>Cyanophyceae</taxon>
        <taxon>Leptolyngbyales</taxon>
        <taxon>Leptolyngbyaceae</taxon>
        <taxon>Myxacorys</taxon>
        <taxon>Myxacorys almedinensis</taxon>
    </lineage>
</organism>
<keyword evidence="1" id="KW-0812">Transmembrane</keyword>
<keyword evidence="1" id="KW-1133">Transmembrane helix</keyword>
<dbReference type="GO" id="GO:0140359">
    <property type="term" value="F:ABC-type transporter activity"/>
    <property type="evidence" value="ECO:0007669"/>
    <property type="project" value="InterPro"/>
</dbReference>
<evidence type="ECO:0000256" key="1">
    <source>
        <dbReference type="SAM" id="Phobius"/>
    </source>
</evidence>
<feature type="transmembrane region" description="Helical" evidence="1">
    <location>
        <begin position="240"/>
        <end position="262"/>
    </location>
</feature>
<dbReference type="Pfam" id="PF12679">
    <property type="entry name" value="ABC2_membrane_2"/>
    <property type="match status" value="1"/>
</dbReference>
<reference evidence="2" key="1">
    <citation type="submission" date="2019-12" db="EMBL/GenBank/DDBJ databases">
        <title>High-Quality draft genome sequences of three cyanobacteria isolated from the limestone walls of the Old Cathedral of Coimbra.</title>
        <authorList>
            <person name="Tiago I."/>
            <person name="Soares F."/>
            <person name="Portugal A."/>
        </authorList>
    </citation>
    <scope>NUCLEOTIDE SEQUENCE</scope>
    <source>
        <strain evidence="2">A</strain>
    </source>
</reference>
<evidence type="ECO:0000313" key="3">
    <source>
        <dbReference type="Proteomes" id="UP000646053"/>
    </source>
</evidence>
<feature type="transmembrane region" description="Helical" evidence="1">
    <location>
        <begin position="158"/>
        <end position="187"/>
    </location>
</feature>
<comment type="caution">
    <text evidence="2">The sequence shown here is derived from an EMBL/GenBank/DDBJ whole genome shotgun (WGS) entry which is preliminary data.</text>
</comment>
<feature type="transmembrane region" description="Helical" evidence="1">
    <location>
        <begin position="114"/>
        <end position="137"/>
    </location>
</feature>
<dbReference type="Proteomes" id="UP000646053">
    <property type="component" value="Unassembled WGS sequence"/>
</dbReference>
<dbReference type="GO" id="GO:0005886">
    <property type="term" value="C:plasma membrane"/>
    <property type="evidence" value="ECO:0007669"/>
    <property type="project" value="UniProtKB-SubCell"/>
</dbReference>
<sequence length="267" mass="28779">MNKSAVTGVGSTVGRIGAIATNVFREVIRDRILYLVGFYALAMLLAYRLLPEIAAATEKKILLDLGLAAMAVLGLIVAIFVGTNLINKEIEKRTVFVLIAKPVSRVEFIIGKHWGLSGVLAVLVTAMTAINLAILYVAKVPFSVRDLLISSSFLFLQLSLITAIALGFGVCTSSLLATLFTFGVFLMGQFSQDLVKFGKLAKNPSIEAATQGLYLVLPDLSRLDLKNQAVYNLIPTADVLVANASYAVLYIVFVLAIAALLFSTREF</sequence>
<dbReference type="PANTHER" id="PTHR43471:SF10">
    <property type="entry name" value="SLL1107 PROTEIN"/>
    <property type="match status" value="1"/>
</dbReference>
<feature type="transmembrane region" description="Helical" evidence="1">
    <location>
        <begin position="62"/>
        <end position="86"/>
    </location>
</feature>
<gene>
    <name evidence="2" type="ORF">GS601_05200</name>
</gene>
<evidence type="ECO:0000313" key="2">
    <source>
        <dbReference type="EMBL" id="NDJ16690.1"/>
    </source>
</evidence>
<name>A0A8J7Z097_9CYAN</name>
<protein>
    <submittedName>
        <fullName evidence="2">ABC transporter permease subunit</fullName>
    </submittedName>
</protein>
<dbReference type="EMBL" id="WVIE01000004">
    <property type="protein sequence ID" value="NDJ16690.1"/>
    <property type="molecule type" value="Genomic_DNA"/>
</dbReference>